<dbReference type="Gene3D" id="3.40.630.30">
    <property type="match status" value="2"/>
</dbReference>
<reference evidence="3" key="1">
    <citation type="journal article" date="2019" name="Int. J. Syst. Evol. Microbiol.">
        <title>The Global Catalogue of Microorganisms (GCM) 10K type strain sequencing project: providing services to taxonomists for standard genome sequencing and annotation.</title>
        <authorList>
            <consortium name="The Broad Institute Genomics Platform"/>
            <consortium name="The Broad Institute Genome Sequencing Center for Infectious Disease"/>
            <person name="Wu L."/>
            <person name="Ma J."/>
        </authorList>
    </citation>
    <scope>NUCLEOTIDE SEQUENCE [LARGE SCALE GENOMIC DNA]</scope>
    <source>
        <strain evidence="3">CCM 7435</strain>
    </source>
</reference>
<dbReference type="InterPro" id="IPR000182">
    <property type="entry name" value="GNAT_dom"/>
</dbReference>
<dbReference type="PANTHER" id="PTHR43441">
    <property type="entry name" value="RIBOSOMAL-PROTEIN-SERINE ACETYLTRANSFERASE"/>
    <property type="match status" value="1"/>
</dbReference>
<proteinExistence type="predicted"/>
<dbReference type="PANTHER" id="PTHR43441:SF2">
    <property type="entry name" value="FAMILY ACETYLTRANSFERASE, PUTATIVE (AFU_ORTHOLOGUE AFUA_7G00850)-RELATED"/>
    <property type="match status" value="1"/>
</dbReference>
<dbReference type="Proteomes" id="UP001597299">
    <property type="component" value="Unassembled WGS sequence"/>
</dbReference>
<dbReference type="Pfam" id="PF13302">
    <property type="entry name" value="Acetyltransf_3"/>
    <property type="match status" value="1"/>
</dbReference>
<dbReference type="Pfam" id="PF13508">
    <property type="entry name" value="Acetyltransf_7"/>
    <property type="match status" value="1"/>
</dbReference>
<keyword evidence="2" id="KW-0012">Acyltransferase</keyword>
<protein>
    <submittedName>
        <fullName evidence="2">GNAT family N-acetyltransferase</fullName>
        <ecNumber evidence="2">2.3.1.-</ecNumber>
    </submittedName>
</protein>
<dbReference type="RefSeq" id="WP_213354620.1">
    <property type="nucleotide sequence ID" value="NZ_JAHBGB010000041.1"/>
</dbReference>
<dbReference type="EMBL" id="JBHUHD010000001">
    <property type="protein sequence ID" value="MFD2139101.1"/>
    <property type="molecule type" value="Genomic_DNA"/>
</dbReference>
<sequence length="387" mass="43522">MSREASDLPLGGFVDVKPAPRPERVTLTGRHVDVVPFDVARHARSLYERSHGPEKEVLWAYLFPPPFESFESFEAYYAAAAQKDDPLLYAIIDKASGEAVGHATLMRIDPANRVIEVGNILYTPALMRTPGGTEAMALMARYVFDELGYRRYEWKCNALNAPSRRAALRYGFSFEGIFHQHMIVKGRNRDTAWFAMLDASWPQRAHAFDHWLAPENFNAAGRQRVPLGVLNREALEAGGTVLRRAGLADIEAVEEVQRRAYAKNRILLGVEPVPLLWDYRQVFREREVWVVDGDDALAAVLILEPRTDDFLIDSLAIAPMTQGSGLGNRLLAAAEARARALGHGVVRLYTGEPLAANINWYRRKGYSIERVEQMPDRRLVHMAKTLG</sequence>
<evidence type="ECO:0000313" key="2">
    <source>
        <dbReference type="EMBL" id="MFD2139101.1"/>
    </source>
</evidence>
<evidence type="ECO:0000313" key="3">
    <source>
        <dbReference type="Proteomes" id="UP001597299"/>
    </source>
</evidence>
<dbReference type="GO" id="GO:0016746">
    <property type="term" value="F:acyltransferase activity"/>
    <property type="evidence" value="ECO:0007669"/>
    <property type="project" value="UniProtKB-KW"/>
</dbReference>
<dbReference type="InterPro" id="IPR016181">
    <property type="entry name" value="Acyl_CoA_acyltransferase"/>
</dbReference>
<accession>A0ABW4YSA1</accession>
<dbReference type="EC" id="2.3.1.-" evidence="2"/>
<keyword evidence="3" id="KW-1185">Reference proteome</keyword>
<dbReference type="SUPFAM" id="SSF55729">
    <property type="entry name" value="Acyl-CoA N-acyltransferases (Nat)"/>
    <property type="match status" value="2"/>
</dbReference>
<keyword evidence="2" id="KW-0808">Transferase</keyword>
<evidence type="ECO:0000259" key="1">
    <source>
        <dbReference type="PROSITE" id="PS51186"/>
    </source>
</evidence>
<organism evidence="2 3">
    <name type="scientific">Ancylobacter oerskovii</name>
    <dbReference type="NCBI Taxonomy" id="459519"/>
    <lineage>
        <taxon>Bacteria</taxon>
        <taxon>Pseudomonadati</taxon>
        <taxon>Pseudomonadota</taxon>
        <taxon>Alphaproteobacteria</taxon>
        <taxon>Hyphomicrobiales</taxon>
        <taxon>Xanthobacteraceae</taxon>
        <taxon>Ancylobacter</taxon>
    </lineage>
</organism>
<name>A0ABW4YSA1_9HYPH</name>
<feature type="domain" description="N-acetyltransferase" evidence="1">
    <location>
        <begin position="49"/>
        <end position="190"/>
    </location>
</feature>
<comment type="caution">
    <text evidence="2">The sequence shown here is derived from an EMBL/GenBank/DDBJ whole genome shotgun (WGS) entry which is preliminary data.</text>
</comment>
<dbReference type="PROSITE" id="PS51186">
    <property type="entry name" value="GNAT"/>
    <property type="match status" value="2"/>
</dbReference>
<feature type="domain" description="N-acetyltransferase" evidence="1">
    <location>
        <begin position="240"/>
        <end position="387"/>
    </location>
</feature>
<dbReference type="InterPro" id="IPR051908">
    <property type="entry name" value="Ribosomal_N-acetyltransferase"/>
</dbReference>
<gene>
    <name evidence="2" type="ORF">ACFSNC_01675</name>
</gene>